<feature type="domain" description="Ig-like" evidence="9">
    <location>
        <begin position="14"/>
        <end position="113"/>
    </location>
</feature>
<dbReference type="CDD" id="cd00099">
    <property type="entry name" value="IgV"/>
    <property type="match status" value="1"/>
</dbReference>
<dbReference type="SMART" id="SM00406">
    <property type="entry name" value="IGv"/>
    <property type="match status" value="1"/>
</dbReference>
<keyword evidence="7" id="KW-0325">Glycoprotein</keyword>
<evidence type="ECO:0000256" key="7">
    <source>
        <dbReference type="ARBA" id="ARBA00023180"/>
    </source>
</evidence>
<dbReference type="GO" id="GO:0009617">
    <property type="term" value="P:response to bacterium"/>
    <property type="evidence" value="ECO:0007669"/>
    <property type="project" value="TreeGrafter"/>
</dbReference>
<dbReference type="GO" id="GO:0002376">
    <property type="term" value="P:immune system process"/>
    <property type="evidence" value="ECO:0007669"/>
    <property type="project" value="UniProtKB-KW"/>
</dbReference>
<dbReference type="OrthoDB" id="8867272at2759"/>
<feature type="transmembrane region" description="Helical" evidence="8">
    <location>
        <begin position="163"/>
        <end position="185"/>
    </location>
</feature>
<dbReference type="SUPFAM" id="SSF48726">
    <property type="entry name" value="Immunoglobulin"/>
    <property type="match status" value="1"/>
</dbReference>
<evidence type="ECO:0000256" key="1">
    <source>
        <dbReference type="ARBA" id="ARBA00004236"/>
    </source>
</evidence>
<dbReference type="PANTHER" id="PTHR19433">
    <property type="entry name" value="T-CELL RECEPTOR ALPHA CHAIN V REGION-RELATED"/>
    <property type="match status" value="1"/>
</dbReference>
<evidence type="ECO:0000313" key="10">
    <source>
        <dbReference type="EMBL" id="KAG7328860.1"/>
    </source>
</evidence>
<keyword evidence="8" id="KW-0812">Transmembrane</keyword>
<comment type="subcellular location">
    <subcellularLocation>
        <location evidence="1">Cell membrane</location>
    </subcellularLocation>
</comment>
<reference evidence="10 11" key="1">
    <citation type="submission" date="2021-06" db="EMBL/GenBank/DDBJ databases">
        <title>Chromosome-level genome assembly of the red-tail catfish (Hemibagrus wyckioides).</title>
        <authorList>
            <person name="Shao F."/>
        </authorList>
    </citation>
    <scope>NUCLEOTIDE SEQUENCE [LARGE SCALE GENOMIC DNA]</scope>
    <source>
        <strain evidence="10">EC202008001</strain>
        <tissue evidence="10">Blood</tissue>
    </source>
</reference>
<dbReference type="Pfam" id="PF07686">
    <property type="entry name" value="V-set"/>
    <property type="match status" value="1"/>
</dbReference>
<keyword evidence="4" id="KW-0391">Immunity</keyword>
<protein>
    <recommendedName>
        <fullName evidence="9">Ig-like domain-containing protein</fullName>
    </recommendedName>
</protein>
<dbReference type="InterPro" id="IPR003599">
    <property type="entry name" value="Ig_sub"/>
</dbReference>
<gene>
    <name evidence="10" type="ORF">KOW79_007034</name>
</gene>
<evidence type="ECO:0000313" key="11">
    <source>
        <dbReference type="Proteomes" id="UP000824219"/>
    </source>
</evidence>
<organism evidence="10 11">
    <name type="scientific">Hemibagrus wyckioides</name>
    <dbReference type="NCBI Taxonomy" id="337641"/>
    <lineage>
        <taxon>Eukaryota</taxon>
        <taxon>Metazoa</taxon>
        <taxon>Chordata</taxon>
        <taxon>Craniata</taxon>
        <taxon>Vertebrata</taxon>
        <taxon>Euteleostomi</taxon>
        <taxon>Actinopterygii</taxon>
        <taxon>Neopterygii</taxon>
        <taxon>Teleostei</taxon>
        <taxon>Ostariophysi</taxon>
        <taxon>Siluriformes</taxon>
        <taxon>Bagridae</taxon>
        <taxon>Hemibagrus</taxon>
    </lineage>
</organism>
<keyword evidence="11" id="KW-1185">Reference proteome</keyword>
<comment type="caution">
    <text evidence="10">The sequence shown here is derived from an EMBL/GenBank/DDBJ whole genome shotgun (WGS) entry which is preliminary data.</text>
</comment>
<dbReference type="InterPro" id="IPR013783">
    <property type="entry name" value="Ig-like_fold"/>
</dbReference>
<evidence type="ECO:0000256" key="8">
    <source>
        <dbReference type="SAM" id="Phobius"/>
    </source>
</evidence>
<dbReference type="AlphaFoldDB" id="A0A9D3NX96"/>
<dbReference type="EMBL" id="JAHKSW010000008">
    <property type="protein sequence ID" value="KAG7328860.1"/>
    <property type="molecule type" value="Genomic_DNA"/>
</dbReference>
<accession>A0A9D3NX96</accession>
<keyword evidence="2" id="KW-1003">Cell membrane</keyword>
<evidence type="ECO:0000256" key="3">
    <source>
        <dbReference type="ARBA" id="ARBA00022729"/>
    </source>
</evidence>
<evidence type="ECO:0000256" key="4">
    <source>
        <dbReference type="ARBA" id="ARBA00022859"/>
    </source>
</evidence>
<name>A0A9D3NX96_9TELE</name>
<keyword evidence="6" id="KW-1015">Disulfide bond</keyword>
<evidence type="ECO:0000259" key="9">
    <source>
        <dbReference type="PROSITE" id="PS50835"/>
    </source>
</evidence>
<evidence type="ECO:0000256" key="2">
    <source>
        <dbReference type="ARBA" id="ARBA00022475"/>
    </source>
</evidence>
<keyword evidence="8" id="KW-1133">Transmembrane helix</keyword>
<keyword evidence="5 8" id="KW-0472">Membrane</keyword>
<dbReference type="GO" id="GO:0005886">
    <property type="term" value="C:plasma membrane"/>
    <property type="evidence" value="ECO:0007669"/>
    <property type="project" value="UniProtKB-SubCell"/>
</dbReference>
<keyword evidence="3" id="KW-0732">Signal</keyword>
<dbReference type="Gene3D" id="2.60.40.10">
    <property type="entry name" value="Immunoglobulins"/>
    <property type="match status" value="1"/>
</dbReference>
<dbReference type="SMART" id="SM00409">
    <property type="entry name" value="IG"/>
    <property type="match status" value="1"/>
</dbReference>
<dbReference type="Proteomes" id="UP000824219">
    <property type="component" value="Linkage Group LG08"/>
</dbReference>
<dbReference type="InterPro" id="IPR052051">
    <property type="entry name" value="TCR_complex_component"/>
</dbReference>
<dbReference type="InterPro" id="IPR013106">
    <property type="entry name" value="Ig_V-set"/>
</dbReference>
<dbReference type="InterPro" id="IPR036179">
    <property type="entry name" value="Ig-like_dom_sf"/>
</dbReference>
<dbReference type="InterPro" id="IPR007110">
    <property type="entry name" value="Ig-like_dom"/>
</dbReference>
<proteinExistence type="predicted"/>
<evidence type="ECO:0000256" key="6">
    <source>
        <dbReference type="ARBA" id="ARBA00023157"/>
    </source>
</evidence>
<dbReference type="PANTHER" id="PTHR19433:SF111">
    <property type="entry name" value="T CELL RECEPTOR ALPHA VARIABLE 4"/>
    <property type="match status" value="1"/>
</dbReference>
<dbReference type="PROSITE" id="PS50835">
    <property type="entry name" value="IG_LIKE"/>
    <property type="match status" value="1"/>
</dbReference>
<evidence type="ECO:0000256" key="5">
    <source>
        <dbReference type="ARBA" id="ARBA00023136"/>
    </source>
</evidence>
<sequence>MCTVQNGRCWVTAQSLTESPVDQPHKELSVNIGDSATLQCCVLDKEVGIIAWFKQPNRKKPQIIVSVFKSSGAVFHNGFRKPCFRIERASNCCNMTILNITQSDEAMYYCAVTRLNLVFGDGTYLKIKGEHVTIASETSKPSVVCETKLHGNNTNINTLDKTVLGLGTALGLCALLIFCLTYFILRRRKYRNSRSNTSIEYSPGTRQESEAEGLNYAALQFSKRKAKAEKRKTVSSEECVYSDVKKTVCVTIGNQIHELEAFVDSGPDSEFLDIKLTRQLDIRLSRSGH</sequence>